<feature type="region of interest" description="Disordered" evidence="2">
    <location>
        <begin position="350"/>
        <end position="370"/>
    </location>
</feature>
<dbReference type="Pfam" id="PF17517">
    <property type="entry name" value="IgGFc_binding"/>
    <property type="match status" value="1"/>
</dbReference>
<name>A0A6M1RU10_9BACT</name>
<feature type="region of interest" description="Disordered" evidence="2">
    <location>
        <begin position="1"/>
        <end position="28"/>
    </location>
</feature>
<dbReference type="InterPro" id="IPR035234">
    <property type="entry name" value="IgGFc-bd_N"/>
</dbReference>
<dbReference type="EMBL" id="JAAKYA010000081">
    <property type="protein sequence ID" value="NGO40135.1"/>
    <property type="molecule type" value="Genomic_DNA"/>
</dbReference>
<evidence type="ECO:0000259" key="3">
    <source>
        <dbReference type="PROSITE" id="PS50825"/>
    </source>
</evidence>
<dbReference type="InterPro" id="IPR045474">
    <property type="entry name" value="GEVED"/>
</dbReference>
<protein>
    <submittedName>
        <fullName evidence="4">HYR domain-containing protein</fullName>
    </submittedName>
</protein>
<dbReference type="PANTHER" id="PTHR46534:SF2">
    <property type="entry name" value="VWFD DOMAIN-CONTAINING PROTEIN"/>
    <property type="match status" value="1"/>
</dbReference>
<gene>
    <name evidence="4" type="ORF">G4L39_12130</name>
</gene>
<evidence type="ECO:0000313" key="4">
    <source>
        <dbReference type="EMBL" id="NGO40135.1"/>
    </source>
</evidence>
<sequence length="1121" mass="119797">MGNIVDMEDDGQPDANALGDDVNPPAADDEDGVSFLTPLVPGGTAQVEVRVTGNFEIAYLDAWVDFGRDGSWDQPGDRVFVAVPVSRGTHTLSFGVPTDARPGPSFARFRVSTVRSGLKVTGEAPDGEVEDYLVFVEESNLDFGDAPGKYPTLVSVNGARHIVLPGFCLGTWVDTEPDGQPDANAMGDDLNPPGAVDDEDGVFFLTPVVPGQSAQVLVTLTAPKNPNGGPGSGRLNAWVDFNRNETWADPGEQIFTNQLIFSGSNILSFWVPANARPGTTFARFRLNREGNVGFDGLAGDGEVEDYRVNIEQRLDFGDAPAPYPTLLRDDGARHVWSEFYMGSTVDIELDGQPTADADGDDMNPSSGPDDEDGVVFTSALVPGRAATVEVTVSDSGRLYAWVDFNRNGSWADPGEQVFADTPVSPGLNILSFNVPEDAVPGLTFSRWRYTVQGKGLSFVGLAPDGEVEDHPVRIIRDRERCDLGCEGREFWLTFPGNYAPDPTNPPQPALCIQGSAGTLATVTIPALGFVTNVSIPTNFVAWVALPAPADLGDFNDVVLPGRAVYVKATRDVRVVAFNHVKHTSDSYHALHVSTLGTEYRVLAWPNLHAGVPPLNGSQFAIVGTESNTVVTIVPSPTTVIKTPGVAYTVVLQPGDVYQLRDTNDAPADLTGTLIKATRPVAVFAGHACANVPTANQWYCDTLVEQLLPVNAWGGEYHLAPLASRSGGSPYRVLAAHDGTVVSVNGTPVATLNAGESVLRVAAGPARVEATRPVLVAHYAASSDWDGNPNADPFMALVQSPRHFTRVYVVCARTNDFSTHYVQLVVPTSVTNNVLVDGVPISPTLFQPIPGGSYAVANVPVGAGVHVITAPESFGMLSYGWALYDSYGHPGCFYFGDVEPPRVVTPVTHLTVDVTQNQQQPGFAYVPDLRAMAAVEDNCSTKQPRPQQEPVPGTALPPGIYSIGLYVVDDNGNVGQTNVTLAAVDPSPVTIQCPPDMVVPCDSVDGAYVQFSVRAFTRYETNVAVVSMPPSGSWFPIGTTIVTNIATSVAGKTATCTFRVTVVCDRKVTVQRTREGLVLSWPAPGVLEQAPSITGPWQPVPDATSPYVVRPTHLRMFYRVRY</sequence>
<dbReference type="Pfam" id="PF20009">
    <property type="entry name" value="GEVED"/>
    <property type="match status" value="3"/>
</dbReference>
<dbReference type="PROSITE" id="PS50825">
    <property type="entry name" value="HYR"/>
    <property type="match status" value="1"/>
</dbReference>
<dbReference type="AlphaFoldDB" id="A0A6M1RU10"/>
<evidence type="ECO:0000313" key="5">
    <source>
        <dbReference type="Proteomes" id="UP000477311"/>
    </source>
</evidence>
<keyword evidence="5" id="KW-1185">Reference proteome</keyword>
<evidence type="ECO:0000256" key="2">
    <source>
        <dbReference type="SAM" id="MobiDB-lite"/>
    </source>
</evidence>
<feature type="compositionally biased region" description="Acidic residues" evidence="2">
    <location>
        <begin position="1"/>
        <end position="12"/>
    </location>
</feature>
<dbReference type="InterPro" id="IPR003410">
    <property type="entry name" value="HYR_dom"/>
</dbReference>
<proteinExistence type="predicted"/>
<evidence type="ECO:0000256" key="1">
    <source>
        <dbReference type="ARBA" id="ARBA00022737"/>
    </source>
</evidence>
<comment type="caution">
    <text evidence="4">The sequence shown here is derived from an EMBL/GenBank/DDBJ whole genome shotgun (WGS) entry which is preliminary data.</text>
</comment>
<dbReference type="Pfam" id="PF02494">
    <property type="entry name" value="HYR"/>
    <property type="match status" value="1"/>
</dbReference>
<keyword evidence="1" id="KW-0677">Repeat</keyword>
<dbReference type="PANTHER" id="PTHR46534">
    <property type="entry name" value="IGGFC_BINDING DOMAIN-CONTAINING PROTEIN"/>
    <property type="match status" value="1"/>
</dbReference>
<feature type="domain" description="HYR" evidence="3">
    <location>
        <begin position="983"/>
        <end position="1063"/>
    </location>
</feature>
<dbReference type="Proteomes" id="UP000477311">
    <property type="component" value="Unassembled WGS sequence"/>
</dbReference>
<organism evidence="4 5">
    <name type="scientific">Limisphaera ngatamarikiensis</name>
    <dbReference type="NCBI Taxonomy" id="1324935"/>
    <lineage>
        <taxon>Bacteria</taxon>
        <taxon>Pseudomonadati</taxon>
        <taxon>Verrucomicrobiota</taxon>
        <taxon>Verrucomicrobiia</taxon>
        <taxon>Limisphaerales</taxon>
        <taxon>Limisphaeraceae</taxon>
        <taxon>Limisphaera</taxon>
    </lineage>
</organism>
<reference evidence="4 5" key="1">
    <citation type="submission" date="2020-02" db="EMBL/GenBank/DDBJ databases">
        <title>Draft genome sequence of Limisphaera ngatamarikiensis NGM72.4T, a thermophilic Verrucomicrobia grouped in subdivision 3.</title>
        <authorList>
            <person name="Carere C.R."/>
            <person name="Steen J."/>
            <person name="Hugenholtz P."/>
            <person name="Stott M.B."/>
        </authorList>
    </citation>
    <scope>NUCLEOTIDE SEQUENCE [LARGE SCALE GENOMIC DNA]</scope>
    <source>
        <strain evidence="4 5">NGM72.4</strain>
    </source>
</reference>
<accession>A0A6M1RU10</accession>